<gene>
    <name evidence="2" type="primary">ORF214396</name>
</gene>
<evidence type="ECO:0000313" key="2">
    <source>
        <dbReference type="EMBL" id="CEK97023.1"/>
    </source>
</evidence>
<proteinExistence type="predicted"/>
<feature type="non-terminal residue" evidence="2">
    <location>
        <position position="88"/>
    </location>
</feature>
<dbReference type="EMBL" id="HACG01050158">
    <property type="protein sequence ID" value="CEK97023.1"/>
    <property type="molecule type" value="Transcribed_RNA"/>
</dbReference>
<organism evidence="2">
    <name type="scientific">Arion vulgaris</name>
    <dbReference type="NCBI Taxonomy" id="1028688"/>
    <lineage>
        <taxon>Eukaryota</taxon>
        <taxon>Metazoa</taxon>
        <taxon>Spiralia</taxon>
        <taxon>Lophotrochozoa</taxon>
        <taxon>Mollusca</taxon>
        <taxon>Gastropoda</taxon>
        <taxon>Heterobranchia</taxon>
        <taxon>Euthyneura</taxon>
        <taxon>Panpulmonata</taxon>
        <taxon>Eupulmonata</taxon>
        <taxon>Stylommatophora</taxon>
        <taxon>Helicina</taxon>
        <taxon>Arionoidea</taxon>
        <taxon>Arionidae</taxon>
        <taxon>Arion</taxon>
    </lineage>
</organism>
<dbReference type="AlphaFoldDB" id="A0A0B7BVK8"/>
<feature type="non-terminal residue" evidence="2">
    <location>
        <position position="1"/>
    </location>
</feature>
<feature type="region of interest" description="Disordered" evidence="1">
    <location>
        <begin position="68"/>
        <end position="88"/>
    </location>
</feature>
<feature type="region of interest" description="Disordered" evidence="1">
    <location>
        <begin position="1"/>
        <end position="56"/>
    </location>
</feature>
<protein>
    <submittedName>
        <fullName evidence="2">Uncharacterized protein</fullName>
    </submittedName>
</protein>
<name>A0A0B7BVK8_9EUPU</name>
<feature type="compositionally biased region" description="Basic and acidic residues" evidence="1">
    <location>
        <begin position="73"/>
        <end position="88"/>
    </location>
</feature>
<sequence>SVEVISDLGHNKNDQKSQNVDIIVMCDEEDDEDKEDKENGKEVTGQKPKLVGPQYRKTFSEIETEKYKKHARKKEEKIKAKEEAKMMA</sequence>
<evidence type="ECO:0000256" key="1">
    <source>
        <dbReference type="SAM" id="MobiDB-lite"/>
    </source>
</evidence>
<reference evidence="2" key="1">
    <citation type="submission" date="2014-12" db="EMBL/GenBank/DDBJ databases">
        <title>Insight into the proteome of Arion vulgaris.</title>
        <authorList>
            <person name="Aradska J."/>
            <person name="Bulat T."/>
            <person name="Smidak R."/>
            <person name="Sarate P."/>
            <person name="Gangsoo J."/>
            <person name="Sialana F."/>
            <person name="Bilban M."/>
            <person name="Lubec G."/>
        </authorList>
    </citation>
    <scope>NUCLEOTIDE SEQUENCE</scope>
    <source>
        <tissue evidence="2">Skin</tissue>
    </source>
</reference>
<feature type="compositionally biased region" description="Acidic residues" evidence="1">
    <location>
        <begin position="26"/>
        <end position="35"/>
    </location>
</feature>
<accession>A0A0B7BVK8</accession>